<comment type="caution">
    <text evidence="3">The sequence shown here is derived from an EMBL/GenBank/DDBJ whole genome shotgun (WGS) entry which is preliminary data.</text>
</comment>
<evidence type="ECO:0000259" key="2">
    <source>
        <dbReference type="Pfam" id="PF21044"/>
    </source>
</evidence>
<sequence>ADFSSLLTEIDHYLGCSGKQQDSGASNNELVLSHRIDHFLGLHPSQLELESDVTRDCLEALLELLVTGRSGVSHSVRRRCVKLLTHLASSRAWQETLLESHSCLDRLPVFFHQRPSHPLLTDGLCLLQALCFDYHFGAWTDGDRAAAVASVVSVLLFYLRNDSDMAIYEPSLGILASLLRGNTDCQNLVRNSDKFHWLKKQLLKNLENPSLSITIYSMSLIYYLGGCGEQLFNCPTNSYQSIQAVFHVLLTGSCNSRWAPLYSANLLIDIATSGFNQDLLPTYEYLPVCLGPLLDQLTAEKLLQGKILEVLHVLCNHERSRKLVFDQILLNSALQSDTTDAKLKNSNLAFVAILSAAQDSCDSAVKAVRLLTDLYKHYVDSQCQSKHRLELVLNYLLPQLSVDSLQFNQHVTEAFERNVVRLGAYCKLLGYLCNQPQWCDLIGRQLVTERCLDLLDWLASKCCYVGRSQDYRRRSWIYFGQVCSIRLLWLLCRISNFGVNSNKPLANQIEARLSTDTTETSSNGEHPKQSSTSCSLARLLACGLVYHCYSGGPYSNASIGGSGAAVSDYCGDQIVECALRIVCLAGQKLIPSVSRELASLLSQRHRLALASTNNGIARGPSALPSNGCYAGSIGLGVELMNGHGVAVGSTTSTSASAGSSGGGGGAVNGGHELGSGQLDQLINDVKNRLNLKDTRVSDLLTLYESKLQACQLSEESLIAYAAAQSDALSRCQAVARRQAQRSAALEAECAKLRGATADAEKAQESLRVLEREKAANEARLVKEVKSAQRNAERLQALLDQTEREKLEMAERNNQLKNILMSASAVFKS</sequence>
<gene>
    <name evidence="3" type="ORF">BOX15_Mlig013058g1</name>
</gene>
<feature type="coiled-coil region" evidence="1">
    <location>
        <begin position="752"/>
        <end position="818"/>
    </location>
</feature>
<dbReference type="Gene3D" id="1.25.10.10">
    <property type="entry name" value="Leucine-rich Repeat Variant"/>
    <property type="match status" value="1"/>
</dbReference>
<dbReference type="InterPro" id="IPR016024">
    <property type="entry name" value="ARM-type_fold"/>
</dbReference>
<dbReference type="SUPFAM" id="SSF48371">
    <property type="entry name" value="ARM repeat"/>
    <property type="match status" value="1"/>
</dbReference>
<keyword evidence="1" id="KW-0175">Coiled coil</keyword>
<dbReference type="STRING" id="282301.A0A267H4N9"/>
<proteinExistence type="predicted"/>
<feature type="non-terminal residue" evidence="3">
    <location>
        <position position="1"/>
    </location>
</feature>
<accession>A0A267H4N9</accession>
<feature type="domain" description="CIP2A N-terminal" evidence="2">
    <location>
        <begin position="53"/>
        <end position="455"/>
    </location>
</feature>
<keyword evidence="4" id="KW-1185">Reference proteome</keyword>
<dbReference type="PANTHER" id="PTHR23161">
    <property type="entry name" value="PROTEIN CIP2A"/>
    <property type="match status" value="1"/>
</dbReference>
<dbReference type="InterPro" id="IPR042510">
    <property type="entry name" value="CIP2A"/>
</dbReference>
<evidence type="ECO:0000313" key="4">
    <source>
        <dbReference type="Proteomes" id="UP000215902"/>
    </source>
</evidence>
<dbReference type="EMBL" id="NIVC01000031">
    <property type="protein sequence ID" value="PAA93250.1"/>
    <property type="molecule type" value="Genomic_DNA"/>
</dbReference>
<dbReference type="InterPro" id="IPR048701">
    <property type="entry name" value="CIP2A_N"/>
</dbReference>
<organism evidence="3 4">
    <name type="scientific">Macrostomum lignano</name>
    <dbReference type="NCBI Taxonomy" id="282301"/>
    <lineage>
        <taxon>Eukaryota</taxon>
        <taxon>Metazoa</taxon>
        <taxon>Spiralia</taxon>
        <taxon>Lophotrochozoa</taxon>
        <taxon>Platyhelminthes</taxon>
        <taxon>Rhabditophora</taxon>
        <taxon>Macrostomorpha</taxon>
        <taxon>Macrostomida</taxon>
        <taxon>Macrostomidae</taxon>
        <taxon>Macrostomum</taxon>
    </lineage>
</organism>
<dbReference type="AlphaFoldDB" id="A0A267H4N9"/>
<dbReference type="Pfam" id="PF21044">
    <property type="entry name" value="CIP2A_N"/>
    <property type="match status" value="1"/>
</dbReference>
<evidence type="ECO:0000256" key="1">
    <source>
        <dbReference type="SAM" id="Coils"/>
    </source>
</evidence>
<dbReference type="PANTHER" id="PTHR23161:SF2">
    <property type="entry name" value="PROTEIN CIP2A"/>
    <property type="match status" value="1"/>
</dbReference>
<reference evidence="3 4" key="1">
    <citation type="submission" date="2017-06" db="EMBL/GenBank/DDBJ databases">
        <title>A platform for efficient transgenesis in Macrostomum lignano, a flatworm model organism for stem cell research.</title>
        <authorList>
            <person name="Berezikov E."/>
        </authorList>
    </citation>
    <scope>NUCLEOTIDE SEQUENCE [LARGE SCALE GENOMIC DNA]</scope>
    <source>
        <strain evidence="3">DV1</strain>
        <tissue evidence="3">Whole organism</tissue>
    </source>
</reference>
<dbReference type="InterPro" id="IPR011989">
    <property type="entry name" value="ARM-like"/>
</dbReference>
<protein>
    <recommendedName>
        <fullName evidence="2">CIP2A N-terminal domain-containing protein</fullName>
    </recommendedName>
</protein>
<evidence type="ECO:0000313" key="3">
    <source>
        <dbReference type="EMBL" id="PAA93250.1"/>
    </source>
</evidence>
<dbReference type="OrthoDB" id="6280976at2759"/>
<dbReference type="Proteomes" id="UP000215902">
    <property type="component" value="Unassembled WGS sequence"/>
</dbReference>
<name>A0A267H4N9_9PLAT</name>